<dbReference type="GO" id="GO:0016757">
    <property type="term" value="F:glycosyltransferase activity"/>
    <property type="evidence" value="ECO:0007669"/>
    <property type="project" value="InterPro"/>
</dbReference>
<evidence type="ECO:0000313" key="4">
    <source>
        <dbReference type="Proteomes" id="UP000321532"/>
    </source>
</evidence>
<dbReference type="AlphaFoldDB" id="A0A512AS32"/>
<dbReference type="SUPFAM" id="SSF53756">
    <property type="entry name" value="UDP-Glycosyltransferase/glycogen phosphorylase"/>
    <property type="match status" value="1"/>
</dbReference>
<dbReference type="Proteomes" id="UP000321532">
    <property type="component" value="Unassembled WGS sequence"/>
</dbReference>
<dbReference type="RefSeq" id="WP_146894547.1">
    <property type="nucleotide sequence ID" value="NZ_BJYS01000001.1"/>
</dbReference>
<evidence type="ECO:0000313" key="3">
    <source>
        <dbReference type="EMBL" id="GEO02506.1"/>
    </source>
</evidence>
<feature type="domain" description="Glycosyltransferase subfamily 4-like N-terminal" evidence="2">
    <location>
        <begin position="13"/>
        <end position="166"/>
    </location>
</feature>
<accession>A0A512AS32</accession>
<organism evidence="3 4">
    <name type="scientific">Adhaeribacter aerolatus</name>
    <dbReference type="NCBI Taxonomy" id="670289"/>
    <lineage>
        <taxon>Bacteria</taxon>
        <taxon>Pseudomonadati</taxon>
        <taxon>Bacteroidota</taxon>
        <taxon>Cytophagia</taxon>
        <taxon>Cytophagales</taxon>
        <taxon>Hymenobacteraceae</taxon>
        <taxon>Adhaeribacter</taxon>
    </lineage>
</organism>
<dbReference type="InterPro" id="IPR028098">
    <property type="entry name" value="Glyco_trans_4-like_N"/>
</dbReference>
<dbReference type="Pfam" id="PF00534">
    <property type="entry name" value="Glycos_transf_1"/>
    <property type="match status" value="1"/>
</dbReference>
<dbReference type="CDD" id="cd03801">
    <property type="entry name" value="GT4_PimA-like"/>
    <property type="match status" value="1"/>
</dbReference>
<dbReference type="Gene3D" id="3.40.50.2000">
    <property type="entry name" value="Glycogen Phosphorylase B"/>
    <property type="match status" value="2"/>
</dbReference>
<proteinExistence type="predicted"/>
<protein>
    <submittedName>
        <fullName evidence="3">Glycosyl transferase</fullName>
    </submittedName>
</protein>
<keyword evidence="4" id="KW-1185">Reference proteome</keyword>
<name>A0A512AS32_9BACT</name>
<feature type="domain" description="Glycosyl transferase family 1" evidence="1">
    <location>
        <begin position="177"/>
        <end position="339"/>
    </location>
</feature>
<sequence>MKVLHLSSEKTWRGGEQQIAYLLSELVNYGVQVYVACRWQSAFETYCQKQNISHLSLPFANEFDLVTALQLKKYCRQNKIDLVHAHSAHSHALSVWADLLGNNLPIILSRRVDFPVKNNWLSHYKYNYPAIRKIICVSDKIKEVMAPALKQPEKLATVHSGIDLSRFEESFRNGKLHEELDLPLSTFLIGNVSAIAPHKDYFTFVDTAAQLINQDLDAKFLIIGDGPSRPEIEAYVAQKNMQKHILFLGFRQDIPEILPELDVFLITSETEGLGTTILDAFACRVPVVATAGGGIPEIVKHNQTGMLAAVRDTNMLATHVLNVLTIDTLRSRLIANATEFLNGFTKEQTALKTLAVYQEVLGNK</sequence>
<dbReference type="OrthoDB" id="9811239at2"/>
<comment type="caution">
    <text evidence="3">The sequence shown here is derived from an EMBL/GenBank/DDBJ whole genome shotgun (WGS) entry which is preliminary data.</text>
</comment>
<keyword evidence="3" id="KW-0808">Transferase</keyword>
<reference evidence="3 4" key="1">
    <citation type="submission" date="2019-07" db="EMBL/GenBank/DDBJ databases">
        <title>Whole genome shotgun sequence of Adhaeribacter aerolatus NBRC 106133.</title>
        <authorList>
            <person name="Hosoyama A."/>
            <person name="Uohara A."/>
            <person name="Ohji S."/>
            <person name="Ichikawa N."/>
        </authorList>
    </citation>
    <scope>NUCLEOTIDE SEQUENCE [LARGE SCALE GENOMIC DNA]</scope>
    <source>
        <strain evidence="3 4">NBRC 106133</strain>
    </source>
</reference>
<dbReference type="InterPro" id="IPR001296">
    <property type="entry name" value="Glyco_trans_1"/>
</dbReference>
<evidence type="ECO:0000259" key="1">
    <source>
        <dbReference type="Pfam" id="PF00534"/>
    </source>
</evidence>
<evidence type="ECO:0000259" key="2">
    <source>
        <dbReference type="Pfam" id="PF13439"/>
    </source>
</evidence>
<dbReference type="InterPro" id="IPR050194">
    <property type="entry name" value="Glycosyltransferase_grp1"/>
</dbReference>
<dbReference type="PANTHER" id="PTHR45947:SF3">
    <property type="entry name" value="SULFOQUINOVOSYL TRANSFERASE SQD2"/>
    <property type="match status" value="1"/>
</dbReference>
<dbReference type="EMBL" id="BJYS01000001">
    <property type="protein sequence ID" value="GEO02506.1"/>
    <property type="molecule type" value="Genomic_DNA"/>
</dbReference>
<dbReference type="PANTHER" id="PTHR45947">
    <property type="entry name" value="SULFOQUINOVOSYL TRANSFERASE SQD2"/>
    <property type="match status" value="1"/>
</dbReference>
<gene>
    <name evidence="3" type="ORF">AAE02nite_01700</name>
</gene>
<dbReference type="Pfam" id="PF13439">
    <property type="entry name" value="Glyco_transf_4"/>
    <property type="match status" value="1"/>
</dbReference>